<keyword evidence="3" id="KW-0805">Transcription regulation</keyword>
<dbReference type="EMBL" id="CP055903">
    <property type="protein sequence ID" value="QKX64246.1"/>
    <property type="molecule type" value="Genomic_DNA"/>
</dbReference>
<dbReference type="InterPro" id="IPR036864">
    <property type="entry name" value="Zn2-C6_fun-type_DNA-bd_sf"/>
</dbReference>
<dbReference type="GO" id="GO:0005634">
    <property type="term" value="C:nucleus"/>
    <property type="evidence" value="ECO:0007669"/>
    <property type="project" value="UniProtKB-SubCell"/>
</dbReference>
<dbReference type="GO" id="GO:0006351">
    <property type="term" value="P:DNA-templated transcription"/>
    <property type="evidence" value="ECO:0007669"/>
    <property type="project" value="InterPro"/>
</dbReference>
<evidence type="ECO:0000259" key="8">
    <source>
        <dbReference type="PROSITE" id="PS50048"/>
    </source>
</evidence>
<evidence type="ECO:0000256" key="7">
    <source>
        <dbReference type="SAM" id="MobiDB-lite"/>
    </source>
</evidence>
<comment type="subcellular location">
    <subcellularLocation>
        <location evidence="1">Nucleus</location>
    </subcellularLocation>
</comment>
<evidence type="ECO:0000313" key="9">
    <source>
        <dbReference type="EMBL" id="QKX64246.1"/>
    </source>
</evidence>
<name>A0A7H8RDE7_TALRU</name>
<gene>
    <name evidence="9" type="ORF">TRUGW13939_11419</name>
</gene>
<sequence length="677" mass="76839">MPPERRKRVRLACEPCRRKKTKCPGEQPVCSYCARLRQTCTYITDRRPSWRDSGSPAIDAQSETSSDAPLGVERRLGHLETQMTEVLQNLQNRERQPSNHPGSPPSYSHLIAHGNPQSPFPMPSWDKVLDIARIYLIYCDCQPLPLFHRQTFLNTLNQRDPEIIYAVLGLALRFCPLPIVDDLEDISRTAASYTEAARERVTRLVLGGPVEISTLQSLCLLSLIEFSNGNTHQATIHSGLALDLARCANLVSESSPAQNHVTKEERRRCFWSICLLRRLHGEEVHILDFTSQDNLPKYPKSTGAAPSIDNLDPSGVEARIIRRMKDEGIVSYVLLLSETFSRTAAYVKRRGKPNNFPPWSPESEYSKIIALQMDGETRMPYTHRFKYSNLDERTLEDLQSNRDYWGPWFLNQFMYHTILCLLNHPLLLSLNLRSHRSVIPEIFLQHSSDMISSHTTWIVYFVRYFEERNFKVSDPFLGYCVAVVATIELQLSYTEDAAIRKSKQERFESCTKFVRSLGEEWPHMASLASKLQALNGAVEASYVPYAQTQNKGLLIDLSRFWEILDYSSGLSGTANSLFGPSLYSASTKRVPEVSNTSPLPQPTRIGIGSSSHNTPQRTPHDLESTAQGVNENMNDVGLLTVPIDSYDEQFSMLAENFFTQGQDFLRSSEDWFSTGNL</sequence>
<feature type="domain" description="Zn(2)-C6 fungal-type" evidence="8">
    <location>
        <begin position="12"/>
        <end position="42"/>
    </location>
</feature>
<keyword evidence="2" id="KW-0479">Metal-binding</keyword>
<proteinExistence type="predicted"/>
<dbReference type="PROSITE" id="PS50048">
    <property type="entry name" value="ZN2_CY6_FUNGAL_2"/>
    <property type="match status" value="1"/>
</dbReference>
<dbReference type="Pfam" id="PF00172">
    <property type="entry name" value="Zn_clus"/>
    <property type="match status" value="1"/>
</dbReference>
<dbReference type="CDD" id="cd00067">
    <property type="entry name" value="GAL4"/>
    <property type="match status" value="1"/>
</dbReference>
<dbReference type="SUPFAM" id="SSF57701">
    <property type="entry name" value="Zn2/Cys6 DNA-binding domain"/>
    <property type="match status" value="1"/>
</dbReference>
<evidence type="ECO:0000256" key="4">
    <source>
        <dbReference type="ARBA" id="ARBA00023125"/>
    </source>
</evidence>
<keyword evidence="10" id="KW-1185">Reference proteome</keyword>
<keyword evidence="5" id="KW-0804">Transcription</keyword>
<dbReference type="Proteomes" id="UP000509510">
    <property type="component" value="Chromosome VI"/>
</dbReference>
<feature type="compositionally biased region" description="Polar residues" evidence="7">
    <location>
        <begin position="608"/>
        <end position="617"/>
    </location>
</feature>
<evidence type="ECO:0000313" key="10">
    <source>
        <dbReference type="Proteomes" id="UP000509510"/>
    </source>
</evidence>
<dbReference type="PANTHER" id="PTHR47338">
    <property type="entry name" value="ZN(II)2CYS6 TRANSCRIPTION FACTOR (EUROFUNG)-RELATED"/>
    <property type="match status" value="1"/>
</dbReference>
<evidence type="ECO:0000256" key="6">
    <source>
        <dbReference type="ARBA" id="ARBA00023242"/>
    </source>
</evidence>
<reference evidence="10" key="1">
    <citation type="submission" date="2020-06" db="EMBL/GenBank/DDBJ databases">
        <title>A chromosome-scale genome assembly of Talaromyces rugulosus W13939.</title>
        <authorList>
            <person name="Wang B."/>
            <person name="Guo L."/>
            <person name="Ye K."/>
            <person name="Wang L."/>
        </authorList>
    </citation>
    <scope>NUCLEOTIDE SEQUENCE [LARGE SCALE GENOMIC DNA]</scope>
    <source>
        <strain evidence="10">W13939</strain>
    </source>
</reference>
<dbReference type="SMART" id="SM00066">
    <property type="entry name" value="GAL4"/>
    <property type="match status" value="1"/>
</dbReference>
<dbReference type="Gene3D" id="4.10.240.10">
    <property type="entry name" value="Zn(2)-C6 fungal-type DNA-binding domain"/>
    <property type="match status" value="1"/>
</dbReference>
<dbReference type="OrthoDB" id="2943660at2759"/>
<dbReference type="InterPro" id="IPR007219">
    <property type="entry name" value="XnlR_reg_dom"/>
</dbReference>
<organism evidence="9 10">
    <name type="scientific">Talaromyces rugulosus</name>
    <name type="common">Penicillium rugulosum</name>
    <dbReference type="NCBI Taxonomy" id="121627"/>
    <lineage>
        <taxon>Eukaryota</taxon>
        <taxon>Fungi</taxon>
        <taxon>Dikarya</taxon>
        <taxon>Ascomycota</taxon>
        <taxon>Pezizomycotina</taxon>
        <taxon>Eurotiomycetes</taxon>
        <taxon>Eurotiomycetidae</taxon>
        <taxon>Eurotiales</taxon>
        <taxon>Trichocomaceae</taxon>
        <taxon>Talaromyces</taxon>
        <taxon>Talaromyces sect. Islandici</taxon>
    </lineage>
</organism>
<feature type="region of interest" description="Disordered" evidence="7">
    <location>
        <begin position="93"/>
        <end position="113"/>
    </location>
</feature>
<dbReference type="AlphaFoldDB" id="A0A7H8RDE7"/>
<dbReference type="InterPro" id="IPR050815">
    <property type="entry name" value="TF_fung"/>
</dbReference>
<accession>A0A7H8RDE7</accession>
<dbReference type="KEGG" id="trg:TRUGW13939_11419"/>
<evidence type="ECO:0000256" key="3">
    <source>
        <dbReference type="ARBA" id="ARBA00023015"/>
    </source>
</evidence>
<evidence type="ECO:0000256" key="1">
    <source>
        <dbReference type="ARBA" id="ARBA00004123"/>
    </source>
</evidence>
<keyword evidence="6" id="KW-0539">Nucleus</keyword>
<dbReference type="CDD" id="cd12148">
    <property type="entry name" value="fungal_TF_MHR"/>
    <property type="match status" value="1"/>
</dbReference>
<dbReference type="GO" id="GO:0000981">
    <property type="term" value="F:DNA-binding transcription factor activity, RNA polymerase II-specific"/>
    <property type="evidence" value="ECO:0007669"/>
    <property type="project" value="InterPro"/>
</dbReference>
<feature type="region of interest" description="Disordered" evidence="7">
    <location>
        <begin position="591"/>
        <end position="623"/>
    </location>
</feature>
<protein>
    <recommendedName>
        <fullName evidence="8">Zn(2)-C6 fungal-type domain-containing protein</fullName>
    </recommendedName>
</protein>
<dbReference type="GO" id="GO:0008270">
    <property type="term" value="F:zinc ion binding"/>
    <property type="evidence" value="ECO:0007669"/>
    <property type="project" value="InterPro"/>
</dbReference>
<dbReference type="Pfam" id="PF04082">
    <property type="entry name" value="Fungal_trans"/>
    <property type="match status" value="1"/>
</dbReference>
<dbReference type="InterPro" id="IPR001138">
    <property type="entry name" value="Zn2Cys6_DnaBD"/>
</dbReference>
<dbReference type="GO" id="GO:0003677">
    <property type="term" value="F:DNA binding"/>
    <property type="evidence" value="ECO:0007669"/>
    <property type="project" value="UniProtKB-KW"/>
</dbReference>
<dbReference type="RefSeq" id="XP_035350420.1">
    <property type="nucleotide sequence ID" value="XM_035494527.1"/>
</dbReference>
<feature type="region of interest" description="Disordered" evidence="7">
    <location>
        <begin position="49"/>
        <end position="70"/>
    </location>
</feature>
<keyword evidence="4" id="KW-0238">DNA-binding</keyword>
<dbReference type="PANTHER" id="PTHR47338:SF9">
    <property type="entry name" value="ZN(II)2CYS6 TRANSCRIPTION FACTOR (EUROFUNG)"/>
    <property type="match status" value="1"/>
</dbReference>
<evidence type="ECO:0000256" key="2">
    <source>
        <dbReference type="ARBA" id="ARBA00022723"/>
    </source>
</evidence>
<evidence type="ECO:0000256" key="5">
    <source>
        <dbReference type="ARBA" id="ARBA00023163"/>
    </source>
</evidence>
<dbReference type="GeneID" id="55998897"/>
<dbReference type="PROSITE" id="PS00463">
    <property type="entry name" value="ZN2_CY6_FUNGAL_1"/>
    <property type="match status" value="1"/>
</dbReference>